<feature type="compositionally biased region" description="Gly residues" evidence="1">
    <location>
        <begin position="775"/>
        <end position="784"/>
    </location>
</feature>
<protein>
    <submittedName>
        <fullName evidence="2">Uncharacterized protein</fullName>
    </submittedName>
</protein>
<feature type="compositionally biased region" description="Basic and acidic residues" evidence="1">
    <location>
        <begin position="274"/>
        <end position="283"/>
    </location>
</feature>
<accession>A0A7I8KZQ2</accession>
<feature type="compositionally biased region" description="Basic and acidic residues" evidence="1">
    <location>
        <begin position="188"/>
        <end position="198"/>
    </location>
</feature>
<feature type="region of interest" description="Disordered" evidence="1">
    <location>
        <begin position="177"/>
        <end position="307"/>
    </location>
</feature>
<dbReference type="EMBL" id="LR746273">
    <property type="protein sequence ID" value="CAA7403250.1"/>
    <property type="molecule type" value="Genomic_DNA"/>
</dbReference>
<feature type="compositionally biased region" description="Basic and acidic residues" evidence="1">
    <location>
        <begin position="347"/>
        <end position="368"/>
    </location>
</feature>
<evidence type="ECO:0000313" key="3">
    <source>
        <dbReference type="Proteomes" id="UP000663760"/>
    </source>
</evidence>
<evidence type="ECO:0000313" key="2">
    <source>
        <dbReference type="EMBL" id="CAA7403250.1"/>
    </source>
</evidence>
<gene>
    <name evidence="2" type="ORF">SI8410_10013928</name>
</gene>
<feature type="compositionally biased region" description="Basic and acidic residues" evidence="1">
    <location>
        <begin position="210"/>
        <end position="229"/>
    </location>
</feature>
<feature type="compositionally biased region" description="Basic and acidic residues" evidence="1">
    <location>
        <begin position="377"/>
        <end position="392"/>
    </location>
</feature>
<feature type="region of interest" description="Disordered" evidence="1">
    <location>
        <begin position="609"/>
        <end position="694"/>
    </location>
</feature>
<evidence type="ECO:0000256" key="1">
    <source>
        <dbReference type="SAM" id="MobiDB-lite"/>
    </source>
</evidence>
<dbReference type="PANTHER" id="PTHR31008:SF2">
    <property type="entry name" value="COP1-INTERACTING PROTEIN-LIKE PROTEIN"/>
    <property type="match status" value="1"/>
</dbReference>
<proteinExistence type="predicted"/>
<feature type="region of interest" description="Disordered" evidence="1">
    <location>
        <begin position="745"/>
        <end position="784"/>
    </location>
</feature>
<feature type="compositionally biased region" description="Basic and acidic residues" evidence="1">
    <location>
        <begin position="237"/>
        <end position="258"/>
    </location>
</feature>
<dbReference type="PANTHER" id="PTHR31008">
    <property type="entry name" value="COP1-INTERACTING PROTEIN-RELATED"/>
    <property type="match status" value="1"/>
</dbReference>
<dbReference type="OrthoDB" id="1936446at2759"/>
<reference evidence="2" key="1">
    <citation type="submission" date="2020-02" db="EMBL/GenBank/DDBJ databases">
        <authorList>
            <person name="Scholz U."/>
            <person name="Mascher M."/>
            <person name="Fiebig A."/>
        </authorList>
    </citation>
    <scope>NUCLEOTIDE SEQUENCE</scope>
</reference>
<feature type="region of interest" description="Disordered" evidence="1">
    <location>
        <begin position="319"/>
        <end position="398"/>
    </location>
</feature>
<organism evidence="2 3">
    <name type="scientific">Spirodela intermedia</name>
    <name type="common">Intermediate duckweed</name>
    <dbReference type="NCBI Taxonomy" id="51605"/>
    <lineage>
        <taxon>Eukaryota</taxon>
        <taxon>Viridiplantae</taxon>
        <taxon>Streptophyta</taxon>
        <taxon>Embryophyta</taxon>
        <taxon>Tracheophyta</taxon>
        <taxon>Spermatophyta</taxon>
        <taxon>Magnoliopsida</taxon>
        <taxon>Liliopsida</taxon>
        <taxon>Araceae</taxon>
        <taxon>Lemnoideae</taxon>
        <taxon>Spirodela</taxon>
    </lineage>
</organism>
<dbReference type="Proteomes" id="UP000663760">
    <property type="component" value="Chromosome 10"/>
</dbReference>
<sequence length="784" mass="86847">MVLQNEQGMAFARAVAAGFNAENMADLISFAECFGAKRMLKACLKFTELWKTKRETDQWLDLQASEAMSLKSEFPSMSSIDINLSPDTKKHNDFTEQWAACNHGHSKESNENFTDERTPGNSQVPLYPHMYFLGQFPHPMFPHCPFHSPPGAPPFQPYHPMQAMPCYQNHPGGSLHFPPTYTTPSGDCDPRSNTRQRMESGGATAVSEEEDHKNSYDLEKARSVRESQRRGQSARRKLGENVSRHADCNNSEKRRNASDTESCSAASEDEREEDLPSRIEGSRIRSSGGRSPPEEETNPEREVVDSGDWQVFQNFLLRNDQERASGADAGLLLSGEKERLRRKRQSKHDLDAILRPERGSREALDRRRAGLNTGDSEASRRCKRDALNDEKNGANGDSDVLLDEVQGERGAYKRRGSNEFAVYEQDELPSNRRFSDLLAQGRWSKRKSSSCNAPDESFVVPLRSDSTEQQRRDNRGCGIAVDMFVSGCTSAAKEFPPNGIKNQPDCGDPDDLSLMPARGTEVGSVGYDPAQDYSKEIIMTRAFTAGGNGTQAKEGSKKGDKGKRSMTGLEKQKAGSMLRKRGNPSKLSSLAEAQARANKLRAFKADLQRAKKEKVKIGPAKENPKSVRFSLSDEPYQPQHRRAASLGEPCARNVSHEAPRTVGSATGKLDLSRSAESRLEEVHENEGRPRGRETLKGLRKLLKFGRRSRGTSLGDSGLETCSLYEDDQMASSSFTEVAAALKNSVSMEEGHPEEGTPPPKAFRRFSILSPFRSRSGGGKKSSAP</sequence>
<keyword evidence="3" id="KW-1185">Reference proteome</keyword>
<feature type="compositionally biased region" description="Basic and acidic residues" evidence="1">
    <location>
        <begin position="670"/>
        <end position="694"/>
    </location>
</feature>
<feature type="region of interest" description="Disordered" evidence="1">
    <location>
        <begin position="546"/>
        <end position="593"/>
    </location>
</feature>
<feature type="compositionally biased region" description="Basic and acidic residues" evidence="1">
    <location>
        <begin position="554"/>
        <end position="563"/>
    </location>
</feature>
<name>A0A7I8KZQ2_SPIIN</name>
<dbReference type="AlphaFoldDB" id="A0A7I8KZQ2"/>